<accession>A0A098BF12</accession>
<organism evidence="2 3">
    <name type="scientific">Rhodococcus ruber</name>
    <dbReference type="NCBI Taxonomy" id="1830"/>
    <lineage>
        <taxon>Bacteria</taxon>
        <taxon>Bacillati</taxon>
        <taxon>Actinomycetota</taxon>
        <taxon>Actinomycetes</taxon>
        <taxon>Mycobacteriales</taxon>
        <taxon>Nocardiaceae</taxon>
        <taxon>Rhodococcus</taxon>
    </lineage>
</organism>
<dbReference type="AlphaFoldDB" id="A0A098BF12"/>
<name>A0A098BF12_9NOCA</name>
<dbReference type="EMBL" id="CCSD01000032">
    <property type="protein sequence ID" value="CDZ87318.1"/>
    <property type="molecule type" value="Genomic_DNA"/>
</dbReference>
<evidence type="ECO:0000313" key="3">
    <source>
        <dbReference type="Proteomes" id="UP000042997"/>
    </source>
</evidence>
<reference evidence="2 3" key="1">
    <citation type="journal article" date="2014" name="Genome Announc.">
        <title>Draft Genome Sequence of Propane- and Butane-Oxidizing Actinobacterium Rhodococcus ruber IEGM 231.</title>
        <authorList>
            <person name="Ivshina I.B."/>
            <person name="Kuyukina M.S."/>
            <person name="Krivoruchko A.V."/>
            <person name="Barbe V."/>
            <person name="Fischer C."/>
        </authorList>
    </citation>
    <scope>NUCLEOTIDE SEQUENCE [LARGE SCALE GENOMIC DNA]</scope>
</reference>
<protein>
    <recommendedName>
        <fullName evidence="1">ER-bound oxygenase mpaB/mpaB'/Rubber oxygenase catalytic domain-containing protein</fullName>
    </recommendedName>
</protein>
<gene>
    <name evidence="2" type="ORF">RHRU231_230146</name>
</gene>
<dbReference type="Proteomes" id="UP000042997">
    <property type="component" value="Unassembled WGS sequence"/>
</dbReference>
<feature type="domain" description="ER-bound oxygenase mpaB/mpaB'/Rubber oxygenase catalytic" evidence="1">
    <location>
        <begin position="28"/>
        <end position="252"/>
    </location>
</feature>
<evidence type="ECO:0000259" key="1">
    <source>
        <dbReference type="Pfam" id="PF09995"/>
    </source>
</evidence>
<dbReference type="Pfam" id="PF09995">
    <property type="entry name" value="MPAB_Lcp_cat"/>
    <property type="match status" value="1"/>
</dbReference>
<dbReference type="GO" id="GO:0016491">
    <property type="term" value="F:oxidoreductase activity"/>
    <property type="evidence" value="ECO:0007669"/>
    <property type="project" value="InterPro"/>
</dbReference>
<evidence type="ECO:0000313" key="2">
    <source>
        <dbReference type="EMBL" id="CDZ87318.1"/>
    </source>
</evidence>
<dbReference type="InterPro" id="IPR018713">
    <property type="entry name" value="MPAB/Lcp_cat_dom"/>
</dbReference>
<dbReference type="PANTHER" id="PTHR36151:SF3">
    <property type="entry name" value="ER-BOUND OXYGENASE MPAB_MPAB'_RUBBER OXYGENASE CATALYTIC DOMAIN-CONTAINING PROTEIN"/>
    <property type="match status" value="1"/>
</dbReference>
<sequence length="285" mass="32608">MFTYRTDEGIELVTTLEKPAEFDDVMDGLGLMAGAANVIMQLSHPGVGYGVVESRVASGRLFDHPIKRTRTTLTYLAVAATGTDEEKKLYRKAVNSAHRHVRSTETSPVEYNAFDPDLQLWVAACIYRGFEDVHNALYGPIPAEAVDWYYRKGAAFGTTLQVKPDMWPADREAFEKYWNDALARVDIDDVVREHLYAIATMRFLPRPVSLLFGRLNLFLTTGFLPPMFRDRMRLPWSPRDQRRFDRLTRTLGAVNSRIPVALREAPYRLLMADLRRRIRTGRPLV</sequence>
<dbReference type="eggNOG" id="COG3662">
    <property type="taxonomic scope" value="Bacteria"/>
</dbReference>
<proteinExistence type="predicted"/>
<dbReference type="PANTHER" id="PTHR36151">
    <property type="entry name" value="BLR2777 PROTEIN"/>
    <property type="match status" value="1"/>
</dbReference>